<evidence type="ECO:0000259" key="8">
    <source>
        <dbReference type="Pfam" id="PF17768"/>
    </source>
</evidence>
<dbReference type="GO" id="GO:0003676">
    <property type="term" value="F:nucleic acid binding"/>
    <property type="evidence" value="ECO:0007669"/>
    <property type="project" value="InterPro"/>
</dbReference>
<dbReference type="InterPro" id="IPR001667">
    <property type="entry name" value="DDH_dom"/>
</dbReference>
<comment type="similarity">
    <text evidence="1">Belongs to the RecJ family.</text>
</comment>
<evidence type="ECO:0000256" key="3">
    <source>
        <dbReference type="ARBA" id="ARBA00022722"/>
    </source>
</evidence>
<dbReference type="InterPro" id="IPR038763">
    <property type="entry name" value="DHH_sf"/>
</dbReference>
<dbReference type="Pfam" id="PF17768">
    <property type="entry name" value="RecJ_OB"/>
    <property type="match status" value="1"/>
</dbReference>
<keyword evidence="5 9" id="KW-0269">Exonuclease</keyword>
<accession>A0A1D2QU47</accession>
<gene>
    <name evidence="9" type="ORF">AB835_00810</name>
</gene>
<feature type="domain" description="DDH" evidence="6">
    <location>
        <begin position="70"/>
        <end position="229"/>
    </location>
</feature>
<keyword evidence="3" id="KW-0540">Nuclease</keyword>
<organism evidence="9 10">
    <name type="scientific">Candidatus Endobugula sertula</name>
    <name type="common">Bugula neritina bacterial symbiont</name>
    <dbReference type="NCBI Taxonomy" id="62101"/>
    <lineage>
        <taxon>Bacteria</taxon>
        <taxon>Pseudomonadati</taxon>
        <taxon>Pseudomonadota</taxon>
        <taxon>Gammaproteobacteria</taxon>
        <taxon>Cellvibrionales</taxon>
        <taxon>Cellvibrionaceae</taxon>
        <taxon>Candidatus Endobugula</taxon>
    </lineage>
</organism>
<evidence type="ECO:0000256" key="4">
    <source>
        <dbReference type="ARBA" id="ARBA00022801"/>
    </source>
</evidence>
<evidence type="ECO:0000256" key="1">
    <source>
        <dbReference type="ARBA" id="ARBA00005915"/>
    </source>
</evidence>
<feature type="domain" description="DHHA1" evidence="7">
    <location>
        <begin position="357"/>
        <end position="452"/>
    </location>
</feature>
<evidence type="ECO:0000313" key="9">
    <source>
        <dbReference type="EMBL" id="ODS25088.1"/>
    </source>
</evidence>
<evidence type="ECO:0000256" key="2">
    <source>
        <dbReference type="ARBA" id="ARBA00019841"/>
    </source>
</evidence>
<dbReference type="Pfam" id="PF02272">
    <property type="entry name" value="DHHA1"/>
    <property type="match status" value="1"/>
</dbReference>
<dbReference type="PANTHER" id="PTHR30255">
    <property type="entry name" value="SINGLE-STRANDED-DNA-SPECIFIC EXONUCLEASE RECJ"/>
    <property type="match status" value="1"/>
</dbReference>
<dbReference type="SUPFAM" id="SSF64182">
    <property type="entry name" value="DHH phosphoesterases"/>
    <property type="match status" value="1"/>
</dbReference>
<keyword evidence="4" id="KW-0378">Hydrolase</keyword>
<dbReference type="InterPro" id="IPR041122">
    <property type="entry name" value="RecJ_OB"/>
</dbReference>
<dbReference type="GO" id="GO:0006281">
    <property type="term" value="P:DNA repair"/>
    <property type="evidence" value="ECO:0007669"/>
    <property type="project" value="InterPro"/>
</dbReference>
<protein>
    <recommendedName>
        <fullName evidence="2">Single-stranded-DNA-specific exonuclease RecJ</fullName>
    </recommendedName>
</protein>
<evidence type="ECO:0000256" key="5">
    <source>
        <dbReference type="ARBA" id="ARBA00022839"/>
    </source>
</evidence>
<dbReference type="GO" id="GO:0008409">
    <property type="term" value="F:5'-3' exonuclease activity"/>
    <property type="evidence" value="ECO:0007669"/>
    <property type="project" value="InterPro"/>
</dbReference>
<dbReference type="STRING" id="62101.AB835_00810"/>
<dbReference type="Proteomes" id="UP000242502">
    <property type="component" value="Unassembled WGS sequence"/>
</dbReference>
<sequence length="578" mass="63800">MPVISRRKPVPSQFNDAIHPLLQRIFSSRGATCDKDIDYSLSNLHSPQLLKGLPQAVELLLNALQEQKSVLIVGDFDADGATSCALSVAVLRAFGLQKVDFLVPNRFEYGYGLTPEIVEVAQATQPDLIVTVDNGIASVEGVRKARSLGIKVIVTDHHLPPKRLPEADAIVNPNQQGCGFPSKNLAGVGVIFYVLSALRSALREQHWFEQQAIEEPKMADYLDLVALGTVADVVPLDHNNRILVNQGLQRLRVGCARPGIMALLQVAGKDYRQAVSSDFGFIVGPRLNAAGRLDDMSVGIRCLLTEDVNIAYEIAVELDGLNRERRAIEASMQKEALAGLESMQWDEEALPVGITLFDEAWHQGVVGILASRIKDKFHRPVIAFAPSSADDDEIKGSARSISGLHIRDALDVVATKHPGILQKFGGHAMAAGLSIKREHYTEFAERFDQIVRKQLSADDLCETLLTDGELDQQDFNLPLAHMIQQAAPWGQQFPEPLFDGEFFLLQQRIVGEKHLKMLLAADQKGEHTIDAIAFNINTQQWPDATVNKVLLVYQLAVNVFRGQESVQLIVRNIECLRF</sequence>
<dbReference type="FunFam" id="3.90.1640.30:FF:000001">
    <property type="entry name" value="Single-stranded-DNA-specific exonuclease RecJ"/>
    <property type="match status" value="1"/>
</dbReference>
<dbReference type="InterPro" id="IPR004610">
    <property type="entry name" value="RecJ"/>
</dbReference>
<evidence type="ECO:0000259" key="7">
    <source>
        <dbReference type="Pfam" id="PF02272"/>
    </source>
</evidence>
<dbReference type="GO" id="GO:0006310">
    <property type="term" value="P:DNA recombination"/>
    <property type="evidence" value="ECO:0007669"/>
    <property type="project" value="InterPro"/>
</dbReference>
<dbReference type="Gene3D" id="3.90.1640.30">
    <property type="match status" value="1"/>
</dbReference>
<dbReference type="NCBIfam" id="TIGR00644">
    <property type="entry name" value="recJ"/>
    <property type="match status" value="1"/>
</dbReference>
<dbReference type="AlphaFoldDB" id="A0A1D2QU47"/>
<dbReference type="InterPro" id="IPR003156">
    <property type="entry name" value="DHHA1_dom"/>
</dbReference>
<feature type="domain" description="RecJ OB" evidence="8">
    <location>
        <begin position="466"/>
        <end position="571"/>
    </location>
</feature>
<reference evidence="9 10" key="1">
    <citation type="journal article" date="2016" name="Appl. Environ. Microbiol.">
        <title>Lack of Overt Genome Reduction in the Bryostatin-Producing Bryozoan Symbiont "Candidatus Endobugula sertula".</title>
        <authorList>
            <person name="Miller I.J."/>
            <person name="Vanee N."/>
            <person name="Fong S.S."/>
            <person name="Lim-Fong G.E."/>
            <person name="Kwan J.C."/>
        </authorList>
    </citation>
    <scope>NUCLEOTIDE SEQUENCE [LARGE SCALE GENOMIC DNA]</scope>
    <source>
        <strain evidence="9">AB1-4</strain>
    </source>
</reference>
<dbReference type="PANTHER" id="PTHR30255:SF2">
    <property type="entry name" value="SINGLE-STRANDED-DNA-SPECIFIC EXONUCLEASE RECJ"/>
    <property type="match status" value="1"/>
</dbReference>
<dbReference type="InterPro" id="IPR051673">
    <property type="entry name" value="SSDNA_exonuclease_RecJ"/>
</dbReference>
<proteinExistence type="inferred from homology"/>
<dbReference type="Pfam" id="PF01368">
    <property type="entry name" value="DHH"/>
    <property type="match status" value="1"/>
</dbReference>
<dbReference type="EMBL" id="MDLC01000002">
    <property type="protein sequence ID" value="ODS25088.1"/>
    <property type="molecule type" value="Genomic_DNA"/>
</dbReference>
<name>A0A1D2QU47_9GAMM</name>
<evidence type="ECO:0000259" key="6">
    <source>
        <dbReference type="Pfam" id="PF01368"/>
    </source>
</evidence>
<evidence type="ECO:0000313" key="10">
    <source>
        <dbReference type="Proteomes" id="UP000242502"/>
    </source>
</evidence>
<comment type="caution">
    <text evidence="9">The sequence shown here is derived from an EMBL/GenBank/DDBJ whole genome shotgun (WGS) entry which is preliminary data.</text>
</comment>
<dbReference type="Gene3D" id="3.10.310.30">
    <property type="match status" value="1"/>
</dbReference>